<sequence length="115" mass="13657">MQKIEDLTTRITAFRDARDWKQFHNPKDCAISLALEAAEVLEHFQWKNKEEMEVYAKTNKEEISEELADVLYWVLLMSKDLDIDVLEALHKKMKKNEDKYPVEKAKGKHTKYTEL</sequence>
<evidence type="ECO:0000313" key="1">
    <source>
        <dbReference type="EMBL" id="KKS48338.1"/>
    </source>
</evidence>
<gene>
    <name evidence="1" type="ORF">UV12_C0001G0033</name>
</gene>
<dbReference type="GO" id="GO:0047429">
    <property type="term" value="F:nucleoside triphosphate diphosphatase activity"/>
    <property type="evidence" value="ECO:0007669"/>
    <property type="project" value="InterPro"/>
</dbReference>
<dbReference type="CDD" id="cd11537">
    <property type="entry name" value="NTP-PPase_RS21-C6_like"/>
    <property type="match status" value="1"/>
</dbReference>
<dbReference type="Gene3D" id="1.10.287.1080">
    <property type="entry name" value="MazG-like"/>
    <property type="match status" value="1"/>
</dbReference>
<dbReference type="STRING" id="1618756.UV12_C0001G0033"/>
<evidence type="ECO:0008006" key="3">
    <source>
        <dbReference type="Google" id="ProtNLM"/>
    </source>
</evidence>
<comment type="caution">
    <text evidence="1">The sequence shown here is derived from an EMBL/GenBank/DDBJ whole genome shotgun (WGS) entry which is preliminary data.</text>
</comment>
<reference evidence="1 2" key="1">
    <citation type="journal article" date="2015" name="Nature">
        <title>rRNA introns, odd ribosomes, and small enigmatic genomes across a large radiation of phyla.</title>
        <authorList>
            <person name="Brown C.T."/>
            <person name="Hug L.A."/>
            <person name="Thomas B.C."/>
            <person name="Sharon I."/>
            <person name="Castelle C.J."/>
            <person name="Singh A."/>
            <person name="Wilkins M.J."/>
            <person name="Williams K.H."/>
            <person name="Banfield J.F."/>
        </authorList>
    </citation>
    <scope>NUCLEOTIDE SEQUENCE [LARGE SCALE GENOMIC DNA]</scope>
</reference>
<evidence type="ECO:0000313" key="2">
    <source>
        <dbReference type="Proteomes" id="UP000034704"/>
    </source>
</evidence>
<dbReference type="InterPro" id="IPR052555">
    <property type="entry name" value="dCTP_Pyrophosphatase"/>
</dbReference>
<dbReference type="Pfam" id="PF12643">
    <property type="entry name" value="MazG-like"/>
    <property type="match status" value="1"/>
</dbReference>
<dbReference type="EMBL" id="LCDG01000001">
    <property type="protein sequence ID" value="KKS48338.1"/>
    <property type="molecule type" value="Genomic_DNA"/>
</dbReference>
<organism evidence="1 2">
    <name type="scientific">Candidatus Nomurabacteria bacterium GW2011_GWC2_42_20</name>
    <dbReference type="NCBI Taxonomy" id="1618756"/>
    <lineage>
        <taxon>Bacteria</taxon>
        <taxon>Candidatus Nomuraibacteriota</taxon>
    </lineage>
</organism>
<dbReference type="PANTHER" id="PTHR46523">
    <property type="entry name" value="DCTP PYROPHOSPHATASE 1"/>
    <property type="match status" value="1"/>
</dbReference>
<proteinExistence type="predicted"/>
<dbReference type="GO" id="GO:0009143">
    <property type="term" value="P:nucleoside triphosphate catabolic process"/>
    <property type="evidence" value="ECO:0007669"/>
    <property type="project" value="InterPro"/>
</dbReference>
<dbReference type="Proteomes" id="UP000034704">
    <property type="component" value="Unassembled WGS sequence"/>
</dbReference>
<dbReference type="PATRIC" id="fig|1618756.3.peg.33"/>
<protein>
    <recommendedName>
        <fullName evidence="3">MazG nucleotide pyrophosphohydrolase</fullName>
    </recommendedName>
</protein>
<dbReference type="AlphaFoldDB" id="A0A0G1CFI6"/>
<dbReference type="SUPFAM" id="SSF101386">
    <property type="entry name" value="all-alpha NTP pyrophosphatases"/>
    <property type="match status" value="1"/>
</dbReference>
<dbReference type="InterPro" id="IPR025984">
    <property type="entry name" value="DCTPP"/>
</dbReference>
<dbReference type="PANTHER" id="PTHR46523:SF1">
    <property type="entry name" value="DCTP PYROPHOSPHATASE 1"/>
    <property type="match status" value="1"/>
</dbReference>
<accession>A0A0G1CFI6</accession>
<dbReference type="PIRSF" id="PIRSF029826">
    <property type="entry name" value="UCP029826_pph"/>
    <property type="match status" value="1"/>
</dbReference>
<name>A0A0G1CFI6_9BACT</name>